<proteinExistence type="predicted"/>
<keyword evidence="1" id="KW-0238">DNA-binding</keyword>
<sequence length="192" mass="20579">MSGSDATAGAASGVPQRAQGMLFGDSLPDLDTETGYRGPTACRAAGITYRQLDYWARTGLVEPSIRNASGSGSQRLYSFRDILVLKVVKRLLDTGVSLQQIRSAVHHLHERGVDDLAGITLMSDGASVYECTSADEVIDLVQGGQGVFGIAVGRVWREVEGSLAELPTERAERAGTQVEDELSQRRRARDAG</sequence>
<dbReference type="InterPro" id="IPR009061">
    <property type="entry name" value="DNA-bd_dom_put_sf"/>
</dbReference>
<dbReference type="Pfam" id="PF13411">
    <property type="entry name" value="MerR_1"/>
    <property type="match status" value="1"/>
</dbReference>
<dbReference type="SUPFAM" id="SSF46955">
    <property type="entry name" value="Putative DNA-binding domain"/>
    <property type="match status" value="1"/>
</dbReference>
<evidence type="ECO:0000256" key="1">
    <source>
        <dbReference type="ARBA" id="ARBA00023125"/>
    </source>
</evidence>
<evidence type="ECO:0000256" key="2">
    <source>
        <dbReference type="SAM" id="MobiDB-lite"/>
    </source>
</evidence>
<feature type="domain" description="HTH merR-type" evidence="3">
    <location>
        <begin position="43"/>
        <end position="107"/>
    </location>
</feature>
<dbReference type="InterPro" id="IPR000551">
    <property type="entry name" value="MerR-type_HTH_dom"/>
</dbReference>
<gene>
    <name evidence="4" type="ORF">H9624_08815</name>
</gene>
<name>A0ABR8Z269_9MICO</name>
<dbReference type="PANTHER" id="PTHR30204">
    <property type="entry name" value="REDOX-CYCLING DRUG-SENSING TRANSCRIPTIONAL ACTIVATOR SOXR"/>
    <property type="match status" value="1"/>
</dbReference>
<comment type="caution">
    <text evidence="4">The sequence shown here is derived from an EMBL/GenBank/DDBJ whole genome shotgun (WGS) entry which is preliminary data.</text>
</comment>
<accession>A0ABR8Z269</accession>
<dbReference type="EMBL" id="JACSPO010000003">
    <property type="protein sequence ID" value="MBD8062426.1"/>
    <property type="molecule type" value="Genomic_DNA"/>
</dbReference>
<evidence type="ECO:0000259" key="3">
    <source>
        <dbReference type="PROSITE" id="PS50937"/>
    </source>
</evidence>
<reference evidence="4 5" key="1">
    <citation type="submission" date="2020-08" db="EMBL/GenBank/DDBJ databases">
        <title>A Genomic Blueprint of the Chicken Gut Microbiome.</title>
        <authorList>
            <person name="Gilroy R."/>
            <person name="Ravi A."/>
            <person name="Getino M."/>
            <person name="Pursley I."/>
            <person name="Horton D.L."/>
            <person name="Alikhan N.-F."/>
            <person name="Baker D."/>
            <person name="Gharbi K."/>
            <person name="Hall N."/>
            <person name="Watson M."/>
            <person name="Adriaenssens E.M."/>
            <person name="Foster-Nyarko E."/>
            <person name="Jarju S."/>
            <person name="Secka A."/>
            <person name="Antonio M."/>
            <person name="Oren A."/>
            <person name="Chaudhuri R."/>
            <person name="La Ragione R.M."/>
            <person name="Hildebrand F."/>
            <person name="Pallen M.J."/>
        </authorList>
    </citation>
    <scope>NUCLEOTIDE SEQUENCE [LARGE SCALE GENOMIC DNA]</scope>
    <source>
        <strain evidence="4 5">Sa1BUA1</strain>
    </source>
</reference>
<dbReference type="PANTHER" id="PTHR30204:SF3">
    <property type="entry name" value="HTH MERR-TYPE DOMAIN-CONTAINING PROTEIN"/>
    <property type="match status" value="1"/>
</dbReference>
<dbReference type="SMART" id="SM00422">
    <property type="entry name" value="HTH_MERR"/>
    <property type="match status" value="1"/>
</dbReference>
<dbReference type="InterPro" id="IPR047057">
    <property type="entry name" value="MerR_fam"/>
</dbReference>
<keyword evidence="5" id="KW-1185">Reference proteome</keyword>
<dbReference type="PROSITE" id="PS50937">
    <property type="entry name" value="HTH_MERR_2"/>
    <property type="match status" value="1"/>
</dbReference>
<organism evidence="4 5">
    <name type="scientific">Oceanitalea stevensii</name>
    <dbReference type="NCBI Taxonomy" id="2763072"/>
    <lineage>
        <taxon>Bacteria</taxon>
        <taxon>Bacillati</taxon>
        <taxon>Actinomycetota</taxon>
        <taxon>Actinomycetes</taxon>
        <taxon>Micrococcales</taxon>
        <taxon>Bogoriellaceae</taxon>
        <taxon>Georgenia</taxon>
    </lineage>
</organism>
<dbReference type="Proteomes" id="UP000661894">
    <property type="component" value="Unassembled WGS sequence"/>
</dbReference>
<protein>
    <submittedName>
        <fullName evidence="4">MerR family transcriptional regulator</fullName>
    </submittedName>
</protein>
<feature type="region of interest" description="Disordered" evidence="2">
    <location>
        <begin position="167"/>
        <end position="192"/>
    </location>
</feature>
<dbReference type="Gene3D" id="1.10.1660.10">
    <property type="match status" value="1"/>
</dbReference>
<evidence type="ECO:0000313" key="5">
    <source>
        <dbReference type="Proteomes" id="UP000661894"/>
    </source>
</evidence>
<evidence type="ECO:0000313" key="4">
    <source>
        <dbReference type="EMBL" id="MBD8062426.1"/>
    </source>
</evidence>
<dbReference type="CDD" id="cd01105">
    <property type="entry name" value="HTH_GlnR-like"/>
    <property type="match status" value="1"/>
</dbReference>